<accession>A0ABS7AJS6</accession>
<reference evidence="1 2" key="1">
    <citation type="submission" date="2021-07" db="EMBL/GenBank/DDBJ databases">
        <title>Clostridium weizhouense sp. nov., an anaerobic bacterium isolated from activated sludge of Petroleum wastewater.</title>
        <authorList>
            <person name="Li Q."/>
        </authorList>
    </citation>
    <scope>NUCLEOTIDE SEQUENCE [LARGE SCALE GENOMIC DNA]</scope>
    <source>
        <strain evidence="1 2">YB-6</strain>
    </source>
</reference>
<dbReference type="Proteomes" id="UP001519921">
    <property type="component" value="Unassembled WGS sequence"/>
</dbReference>
<evidence type="ECO:0000313" key="2">
    <source>
        <dbReference type="Proteomes" id="UP001519921"/>
    </source>
</evidence>
<dbReference type="EMBL" id="JAHXPT010000001">
    <property type="protein sequence ID" value="MBW6408914.1"/>
    <property type="molecule type" value="Genomic_DNA"/>
</dbReference>
<evidence type="ECO:0000313" key="1">
    <source>
        <dbReference type="EMBL" id="MBW6408914.1"/>
    </source>
</evidence>
<dbReference type="Gene3D" id="2.40.128.20">
    <property type="match status" value="1"/>
</dbReference>
<dbReference type="InterPro" id="IPR015231">
    <property type="entry name" value="DUF1934"/>
</dbReference>
<dbReference type="RefSeq" id="WP_219777962.1">
    <property type="nucleotide sequence ID" value="NZ_JAHXPT010000001.1"/>
</dbReference>
<proteinExistence type="predicted"/>
<protein>
    <submittedName>
        <fullName evidence="1">DUF1934 domain-containing protein</fullName>
    </submittedName>
</protein>
<comment type="caution">
    <text evidence="1">The sequence shown here is derived from an EMBL/GenBank/DDBJ whole genome shotgun (WGS) entry which is preliminary data.</text>
</comment>
<gene>
    <name evidence="1" type="ORF">KYD98_02305</name>
</gene>
<dbReference type="Pfam" id="PF09148">
    <property type="entry name" value="DUF1934"/>
    <property type="match status" value="1"/>
</dbReference>
<name>A0ABS7AJS6_9CLOT</name>
<dbReference type="InterPro" id="IPR012674">
    <property type="entry name" value="Calycin"/>
</dbReference>
<keyword evidence="2" id="KW-1185">Reference proteome</keyword>
<sequence length="139" mass="15719">MKKKAIIAIKSNALSDNDDLIEVVSPGDFYMEESIFRVEYDETEISGMEGTKTILTIRDKSFTLERKGSTTTKMDFKIRQKTASLYKTPYGILKLDIDTKKLKIDVNEDGGKIEVNYLMTMEGQPPINTQLSVNIKANN</sequence>
<dbReference type="SUPFAM" id="SSF50814">
    <property type="entry name" value="Lipocalins"/>
    <property type="match status" value="1"/>
</dbReference>
<organism evidence="1 2">
    <name type="scientific">Clostridium weizhouense</name>
    <dbReference type="NCBI Taxonomy" id="2859781"/>
    <lineage>
        <taxon>Bacteria</taxon>
        <taxon>Bacillati</taxon>
        <taxon>Bacillota</taxon>
        <taxon>Clostridia</taxon>
        <taxon>Eubacteriales</taxon>
        <taxon>Clostridiaceae</taxon>
        <taxon>Clostridium</taxon>
    </lineage>
</organism>